<evidence type="ECO:0000313" key="2">
    <source>
        <dbReference type="EMBL" id="KKS85436.1"/>
    </source>
</evidence>
<dbReference type="EMBL" id="LCFB01000007">
    <property type="protein sequence ID" value="KKS85436.1"/>
    <property type="molecule type" value="Genomic_DNA"/>
</dbReference>
<organism evidence="2 3">
    <name type="scientific">Candidatus Gottesmanbacteria bacterium GW2011_GWA1_43_11</name>
    <dbReference type="NCBI Taxonomy" id="1618436"/>
    <lineage>
        <taxon>Bacteria</taxon>
        <taxon>Candidatus Gottesmaniibacteriota</taxon>
    </lineage>
</organism>
<evidence type="ECO:0000256" key="1">
    <source>
        <dbReference type="SAM" id="Phobius"/>
    </source>
</evidence>
<feature type="transmembrane region" description="Helical" evidence="1">
    <location>
        <begin position="6"/>
        <end position="25"/>
    </location>
</feature>
<accession>A0A0G1EQW0</accession>
<feature type="transmembrane region" description="Helical" evidence="1">
    <location>
        <begin position="32"/>
        <end position="53"/>
    </location>
</feature>
<feature type="transmembrane region" description="Helical" evidence="1">
    <location>
        <begin position="73"/>
        <end position="94"/>
    </location>
</feature>
<keyword evidence="1" id="KW-1133">Transmembrane helix</keyword>
<evidence type="ECO:0000313" key="3">
    <source>
        <dbReference type="Proteomes" id="UP000034543"/>
    </source>
</evidence>
<gene>
    <name evidence="2" type="ORF">UV59_C0007G0019</name>
</gene>
<dbReference type="AlphaFoldDB" id="A0A0G1EQW0"/>
<sequence>MIDVFISAIVFAITFGGHVVLYRLLQKKGIKSFYTVFVFGLGLLVLLIIEWPVTAQTPIITPERSIVLIRLPLTSLALYLLTSGLLILFFTAPYTDEISPSQKITAILKHHNGITAQRIFHYFSEYELFGKRLQTLIQTGYMTGRNNTFYISPKGQRLVHLINLYQNWFKWK</sequence>
<keyword evidence="1" id="KW-0472">Membrane</keyword>
<dbReference type="Proteomes" id="UP000034543">
    <property type="component" value="Unassembled WGS sequence"/>
</dbReference>
<keyword evidence="1" id="KW-0812">Transmembrane</keyword>
<comment type="caution">
    <text evidence="2">The sequence shown here is derived from an EMBL/GenBank/DDBJ whole genome shotgun (WGS) entry which is preliminary data.</text>
</comment>
<proteinExistence type="predicted"/>
<evidence type="ECO:0008006" key="4">
    <source>
        <dbReference type="Google" id="ProtNLM"/>
    </source>
</evidence>
<reference evidence="2 3" key="1">
    <citation type="journal article" date="2015" name="Nature">
        <title>rRNA introns, odd ribosomes, and small enigmatic genomes across a large radiation of phyla.</title>
        <authorList>
            <person name="Brown C.T."/>
            <person name="Hug L.A."/>
            <person name="Thomas B.C."/>
            <person name="Sharon I."/>
            <person name="Castelle C.J."/>
            <person name="Singh A."/>
            <person name="Wilkins M.J."/>
            <person name="Williams K.H."/>
            <person name="Banfield J.F."/>
        </authorList>
    </citation>
    <scope>NUCLEOTIDE SEQUENCE [LARGE SCALE GENOMIC DNA]</scope>
</reference>
<name>A0A0G1EQW0_9BACT</name>
<dbReference type="STRING" id="1618436.UV59_C0007G0019"/>
<protein>
    <recommendedName>
        <fullName evidence="4">ArnR1-like winged helix-turn-helix domain-containing protein</fullName>
    </recommendedName>
</protein>